<accession>A0A2W1JBY2</accession>
<evidence type="ECO:0000313" key="2">
    <source>
        <dbReference type="Proteomes" id="UP000248857"/>
    </source>
</evidence>
<dbReference type="AlphaFoldDB" id="A0A2W1JBY2"/>
<organism evidence="1 2">
    <name type="scientific">Acaryochloris thomasi RCC1774</name>
    <dbReference type="NCBI Taxonomy" id="1764569"/>
    <lineage>
        <taxon>Bacteria</taxon>
        <taxon>Bacillati</taxon>
        <taxon>Cyanobacteriota</taxon>
        <taxon>Cyanophyceae</taxon>
        <taxon>Acaryochloridales</taxon>
        <taxon>Acaryochloridaceae</taxon>
        <taxon>Acaryochloris</taxon>
        <taxon>Acaryochloris thomasi</taxon>
    </lineage>
</organism>
<comment type="caution">
    <text evidence="1">The sequence shown here is derived from an EMBL/GenBank/DDBJ whole genome shotgun (WGS) entry which is preliminary data.</text>
</comment>
<reference evidence="1 2" key="1">
    <citation type="journal article" date="2018" name="Sci. Rep.">
        <title>A novel species of the marine cyanobacterium Acaryochloris with a unique pigment content and lifestyle.</title>
        <authorList>
            <person name="Partensky F."/>
            <person name="Six C."/>
            <person name="Ratin M."/>
            <person name="Garczarek L."/>
            <person name="Vaulot D."/>
            <person name="Probert I."/>
            <person name="Calteau A."/>
            <person name="Gourvil P."/>
            <person name="Marie D."/>
            <person name="Grebert T."/>
            <person name="Bouchier C."/>
            <person name="Le Panse S."/>
            <person name="Gachenot M."/>
            <person name="Rodriguez F."/>
            <person name="Garrido J.L."/>
        </authorList>
    </citation>
    <scope>NUCLEOTIDE SEQUENCE [LARGE SCALE GENOMIC DNA]</scope>
    <source>
        <strain evidence="1 2">RCC1774</strain>
    </source>
</reference>
<sequence>MGTTANVSSTGLSGRLADFSNRLGLAWWVRVTTRTPNCVYYFGPFLNQQEAYGTISGYVEDLEQEQAEGVTAVVQRCKPTQLTYEL</sequence>
<dbReference type="Proteomes" id="UP000248857">
    <property type="component" value="Unassembled WGS sequence"/>
</dbReference>
<dbReference type="RefSeq" id="WP_110988155.1">
    <property type="nucleotide sequence ID" value="NZ_CAWNWM010000018.1"/>
</dbReference>
<evidence type="ECO:0008006" key="3">
    <source>
        <dbReference type="Google" id="ProtNLM"/>
    </source>
</evidence>
<name>A0A2W1JBY2_9CYAN</name>
<dbReference type="OrthoDB" id="560125at2"/>
<gene>
    <name evidence="1" type="ORF">C1752_06655</name>
</gene>
<evidence type="ECO:0000313" key="1">
    <source>
        <dbReference type="EMBL" id="PZD71376.1"/>
    </source>
</evidence>
<dbReference type="EMBL" id="PQWO01000018">
    <property type="protein sequence ID" value="PZD71376.1"/>
    <property type="molecule type" value="Genomic_DNA"/>
</dbReference>
<protein>
    <recommendedName>
        <fullName evidence="3">DUF1816 domain-containing protein</fullName>
    </recommendedName>
</protein>
<dbReference type="InterPro" id="IPR014945">
    <property type="entry name" value="DUF1816"/>
</dbReference>
<keyword evidence="2" id="KW-1185">Reference proteome</keyword>
<dbReference type="Pfam" id="PF08846">
    <property type="entry name" value="DUF1816"/>
    <property type="match status" value="1"/>
</dbReference>
<proteinExistence type="predicted"/>